<evidence type="ECO:0000256" key="4">
    <source>
        <dbReference type="ARBA" id="ARBA00022801"/>
    </source>
</evidence>
<evidence type="ECO:0000256" key="7">
    <source>
        <dbReference type="RuleBase" id="RU367030"/>
    </source>
</evidence>
<dbReference type="Pfam" id="PF01937">
    <property type="entry name" value="ARMT1-like_dom"/>
    <property type="match status" value="1"/>
</dbReference>
<dbReference type="PANTHER" id="PTHR12260:SF6">
    <property type="entry name" value="DAMAGE-CONTROL PHOSPHATASE ARMT1"/>
    <property type="match status" value="1"/>
</dbReference>
<comment type="catalytic activity">
    <reaction evidence="6 7">
        <text>beta-D-fructose 6-phosphate = dihydroxyacetone + D-glyceraldehyde 3-phosphate</text>
        <dbReference type="Rhea" id="RHEA:28002"/>
        <dbReference type="ChEBI" id="CHEBI:16016"/>
        <dbReference type="ChEBI" id="CHEBI:57634"/>
        <dbReference type="ChEBI" id="CHEBI:59776"/>
    </reaction>
</comment>
<dbReference type="InterPro" id="IPR002791">
    <property type="entry name" value="ARMT1-like_metal-bd"/>
</dbReference>
<gene>
    <name evidence="9" type="primary">HRT2</name>
    <name evidence="9" type="ORF">HK105_206816</name>
</gene>
<dbReference type="EMBL" id="JADGIZ020000043">
    <property type="protein sequence ID" value="KAL2913656.1"/>
    <property type="molecule type" value="Genomic_DNA"/>
</dbReference>
<evidence type="ECO:0000256" key="5">
    <source>
        <dbReference type="ARBA" id="ARBA00023211"/>
    </source>
</evidence>
<evidence type="ECO:0000313" key="9">
    <source>
        <dbReference type="EMBL" id="KAL2913656.1"/>
    </source>
</evidence>
<proteinExistence type="inferred from homology"/>
<comment type="domain">
    <text evidence="7">Subfamily III proteins have a conserved RTxK motif about 40-50 residues from the C-terminus; the threonine may be replaced by serine or cysteine.</text>
</comment>
<protein>
    <recommendedName>
        <fullName evidence="7">Sugar phosphate phosphatase</fullName>
        <ecNumber evidence="7">3.1.3.-</ecNumber>
    </recommendedName>
</protein>
<dbReference type="InterPro" id="IPR036075">
    <property type="entry name" value="ARMT-1-like_metal-bd_sf"/>
</dbReference>
<evidence type="ECO:0000256" key="2">
    <source>
        <dbReference type="ARBA" id="ARBA00009519"/>
    </source>
</evidence>
<keyword evidence="5 7" id="KW-0464">Manganese</keyword>
<evidence type="ECO:0000259" key="8">
    <source>
        <dbReference type="Pfam" id="PF01937"/>
    </source>
</evidence>
<reference evidence="9 10" key="1">
    <citation type="submission" date="2023-09" db="EMBL/GenBank/DDBJ databases">
        <title>Pangenome analysis of Batrachochytrium dendrobatidis and related Chytrids.</title>
        <authorList>
            <person name="Yacoub M.N."/>
            <person name="Stajich J.E."/>
            <person name="James T.Y."/>
        </authorList>
    </citation>
    <scope>NUCLEOTIDE SEQUENCE [LARGE SCALE GENOMIC DNA]</scope>
    <source>
        <strain evidence="9 10">JEL0888</strain>
    </source>
</reference>
<dbReference type="Gene3D" id="3.40.50.10880">
    <property type="entry name" value="Uncharacterised protein PF01937, DUF89, domain 3"/>
    <property type="match status" value="1"/>
</dbReference>
<name>A0ABR4N299_9FUNG</name>
<comment type="caution">
    <text evidence="9">The sequence shown here is derived from an EMBL/GenBank/DDBJ whole genome shotgun (WGS) entry which is preliminary data.</text>
</comment>
<comment type="function">
    <text evidence="7">Metal-dependent phosphatase that shows phosphatase activity against several substrates, including fructose-1-phosphate and fructose-6-phosphate. Its preference for fructose-1-phosphate, a strong glycating agent that causes DNA damage rather than a canonical yeast metabolite, suggests a damage-control function in hexose phosphate metabolism.</text>
</comment>
<keyword evidence="4 7" id="KW-0378">Hydrolase</keyword>
<evidence type="ECO:0000256" key="1">
    <source>
        <dbReference type="ARBA" id="ARBA00001326"/>
    </source>
</evidence>
<dbReference type="Proteomes" id="UP001527925">
    <property type="component" value="Unassembled WGS sequence"/>
</dbReference>
<dbReference type="Gene3D" id="1.20.930.60">
    <property type="match status" value="1"/>
</dbReference>
<dbReference type="SUPFAM" id="SSF111321">
    <property type="entry name" value="AF1104-like"/>
    <property type="match status" value="1"/>
</dbReference>
<evidence type="ECO:0000256" key="6">
    <source>
        <dbReference type="ARBA" id="ARBA00048809"/>
    </source>
</evidence>
<dbReference type="PANTHER" id="PTHR12260">
    <property type="entry name" value="DAMAGE-CONTROL PHOSPHATASE ARMT1"/>
    <property type="match status" value="1"/>
</dbReference>
<organism evidence="9 10">
    <name type="scientific">Polyrhizophydium stewartii</name>
    <dbReference type="NCBI Taxonomy" id="2732419"/>
    <lineage>
        <taxon>Eukaryota</taxon>
        <taxon>Fungi</taxon>
        <taxon>Fungi incertae sedis</taxon>
        <taxon>Chytridiomycota</taxon>
        <taxon>Chytridiomycota incertae sedis</taxon>
        <taxon>Chytridiomycetes</taxon>
        <taxon>Rhizophydiales</taxon>
        <taxon>Rhizophydiales incertae sedis</taxon>
        <taxon>Polyrhizophydium</taxon>
    </lineage>
</organism>
<comment type="cofactor">
    <cofactor evidence="7">
        <name>Mn(2+)</name>
        <dbReference type="ChEBI" id="CHEBI:29035"/>
    </cofactor>
    <cofactor evidence="7">
        <name>Ni(2+)</name>
        <dbReference type="ChEBI" id="CHEBI:49786"/>
    </cofactor>
</comment>
<evidence type="ECO:0000256" key="3">
    <source>
        <dbReference type="ARBA" id="ARBA00022723"/>
    </source>
</evidence>
<dbReference type="EC" id="3.1.3.-" evidence="7"/>
<comment type="similarity">
    <text evidence="2 7">Belongs to the damage-control phosphatase family. Sugar phosphate phosphatase III subfamily.</text>
</comment>
<accession>A0ABR4N299</accession>
<dbReference type="InterPro" id="IPR039763">
    <property type="entry name" value="ARMT1"/>
</dbReference>
<keyword evidence="3 7" id="KW-0479">Metal-binding</keyword>
<sequence>MTAPRPVPSAPLLRGSVVPSFAYTTIKDRLPVILAKVIDHFVRRQHREHIKGSSAAATEDAAATAAAAAEDTAWDDRSASELRRIRDDIAALKYAMARDRPLEPLVAAADASADEATDVALWNAALDELDAAERSWFKAPWLFIECFMYRLLRQSLLATTTWRDYDLFESEKQASLFGSAESILRMASAALGVRAAADRDAAAELIQFSLWGNQSDLSLFVNAKHDEAHKHQISGKDQLASSSSSIIVNDMDAVLDKLAAIRTGTVVIVLDNAGFELFGDLCLADYITQTTECTVVFEGKLFPWFVSDTTARDFDFVVDECALLADKREHDNLREAVARWRAWVASGRWVLRFDPFWTTPFPFWRMPERAPALLKQLSDAQLVMFKGDLNYRKMVHDAAWPPHTPFAEAIGPIASSGIAPFVMLRTCKSDTVAGLRPGQAAELDAIDKDWMVNGKFGIIQLHQ</sequence>
<feature type="domain" description="Damage-control phosphatase ARMT1-like metal-binding" evidence="8">
    <location>
        <begin position="26"/>
        <end position="442"/>
    </location>
</feature>
<evidence type="ECO:0000313" key="10">
    <source>
        <dbReference type="Proteomes" id="UP001527925"/>
    </source>
</evidence>
<comment type="catalytic activity">
    <reaction evidence="1 7">
        <text>beta-D-fructose 1-phosphate + H2O = D-fructose + phosphate</text>
        <dbReference type="Rhea" id="RHEA:35603"/>
        <dbReference type="ChEBI" id="CHEBI:15377"/>
        <dbReference type="ChEBI" id="CHEBI:37721"/>
        <dbReference type="ChEBI" id="CHEBI:43474"/>
        <dbReference type="ChEBI" id="CHEBI:138881"/>
    </reaction>
</comment>
<keyword evidence="10" id="KW-1185">Reference proteome</keyword>